<protein>
    <submittedName>
        <fullName evidence="2">Tetratricopeptide repeat protein</fullName>
    </submittedName>
</protein>
<feature type="region of interest" description="Disordered" evidence="1">
    <location>
        <begin position="139"/>
        <end position="167"/>
    </location>
</feature>
<evidence type="ECO:0000256" key="1">
    <source>
        <dbReference type="SAM" id="MobiDB-lite"/>
    </source>
</evidence>
<comment type="caution">
    <text evidence="2">The sequence shown here is derived from an EMBL/GenBank/DDBJ whole genome shotgun (WGS) entry which is preliminary data.</text>
</comment>
<dbReference type="RefSeq" id="WP_168052806.1">
    <property type="nucleotide sequence ID" value="NZ_JAATJR010000006.1"/>
</dbReference>
<organism evidence="2 3">
    <name type="scientific">Falsiroseomonas frigidaquae</name>
    <dbReference type="NCBI Taxonomy" id="487318"/>
    <lineage>
        <taxon>Bacteria</taxon>
        <taxon>Pseudomonadati</taxon>
        <taxon>Pseudomonadota</taxon>
        <taxon>Alphaproteobacteria</taxon>
        <taxon>Acetobacterales</taxon>
        <taxon>Roseomonadaceae</taxon>
        <taxon>Falsiroseomonas</taxon>
    </lineage>
</organism>
<name>A0ABX1F5D5_9PROT</name>
<evidence type="ECO:0000313" key="2">
    <source>
        <dbReference type="EMBL" id="NKE47464.1"/>
    </source>
</evidence>
<feature type="compositionally biased region" description="Low complexity" evidence="1">
    <location>
        <begin position="148"/>
        <end position="167"/>
    </location>
</feature>
<reference evidence="2 3" key="1">
    <citation type="submission" date="2020-03" db="EMBL/GenBank/DDBJ databases">
        <title>Roseomonas selenitidurans sp. nov. isolated from soil.</title>
        <authorList>
            <person name="Liu H."/>
        </authorList>
    </citation>
    <scope>NUCLEOTIDE SEQUENCE [LARGE SCALE GENOMIC DNA]</scope>
    <source>
        <strain evidence="2 3">JCM 15073</strain>
    </source>
</reference>
<dbReference type="Proteomes" id="UP000765160">
    <property type="component" value="Unassembled WGS sequence"/>
</dbReference>
<evidence type="ECO:0000313" key="3">
    <source>
        <dbReference type="Proteomes" id="UP000765160"/>
    </source>
</evidence>
<accession>A0ABX1F5D5</accession>
<proteinExistence type="predicted"/>
<keyword evidence="3" id="KW-1185">Reference proteome</keyword>
<sequence length="1055" mass="108104">MRGSRGLSGAAAPDPGISHFRTLHLGALLVGTLLAGPAWAQDRVGVRVGDHANFGRVVFEWPGNVTYRVEQSDGRVVLRFTSPANFDAAGLRRPPRNVFGVTTATDSAEISLAPGATIRHFRLGNRVVVDVLDPGRTEFGAVGGRPEPASATRATAQATPRPAPSRVVPRVVEGSAQAGAPPAAPPANPPVRAAVAVPAGSPFQPATPPPAEAAVIVAAAPRAPVQVEVLPAAETQPPPQPAPARVAQPAIAQPAAAERALPVSALPVSALPVSALPISALVVSAPAEPASATSLPPAESQRPVAVRLQPGPVISITAPAQVGAALFRRGGIWMLVLDMPMPLDLAALRGNPALAAAESTTGPEATTLRLPAAGLAAPRLRRLGNAWVLDQPAQEAGLRGILPEIEAGPPTRLLLRAEHAGGSVSVLDPETGTALLVGTVRGGAEAVPHGRRAAIFELLPTRLGAAILPRADTVTLRALPGRFLAGAAPGAELALGPEVPGAAAAAASMTRSFDLPAENLAGLQERVRNATSAVAAAAPLSRGVPRLHVAEALLALGLPQEAQAMVMLALREDPVLAEQPRARALHGATALLGGRLAEAVGLDHPGLPQTDEIALWRALLAAARGQEAGAAVATGLPLLLSYPAPLQARLAPLAAEALAVGGQGDAARRLLATRDQDDPPLALARARVLEAEGAVEPALAAYDQLILGRDRRARAIAMRRAAELRLARGLIDAAGAAAALEATLAAWRGDALETEGRSRLAELRMLAGDARGAFDLLRETAAMFPELAPGLRTRQVEALLGALDRSPPVAAVVLYDAHADMLPPGEATEQALGSLADRLAALDLLDRARHVLRGAVERAPDAEGKGRIGARLAGLALGAGDARGALKALEETGDARLSPGLTRSRLLLKARAQARAGEPDEAVASYRQAGPAAAAELAVLLEEKQDWAGAAAALRQHLASVAPPAPAALEEAQKPIVARIAALLTLAGDESGLAELRAEEQARMSDGPLSGTFNLLTGDRVAGLADLPRLEQELDVARGLPGRLDGLRAESAVTR</sequence>
<gene>
    <name evidence="2" type="ORF">HB662_21985</name>
</gene>
<dbReference type="EMBL" id="JAAVTX010000006">
    <property type="protein sequence ID" value="NKE47464.1"/>
    <property type="molecule type" value="Genomic_DNA"/>
</dbReference>